<dbReference type="Pfam" id="PF00211">
    <property type="entry name" value="Guanylate_cyc"/>
    <property type="match status" value="1"/>
</dbReference>
<dbReference type="Gene3D" id="1.25.40.10">
    <property type="entry name" value="Tetratricopeptide repeat domain"/>
    <property type="match status" value="2"/>
</dbReference>
<reference evidence="5" key="1">
    <citation type="journal article" date="2021" name="Int. J. Syst. Evol. Microbiol.">
        <title>Bradyrhizobium septentrionale sp. nov. (sv. septentrionale) and Bradyrhizobium quebecense sp. nov. (sv. septentrionale) associated with legumes native to Canada possess rearranged symbiosis genes and numerous insertion sequences.</title>
        <authorList>
            <person name="Bromfield E.S.P."/>
            <person name="Cloutier S."/>
        </authorList>
    </citation>
    <scope>NUCLEOTIDE SEQUENCE</scope>
    <source>
        <strain evidence="5">5S5</strain>
    </source>
</reference>
<dbReference type="Pfam" id="PF13191">
    <property type="entry name" value="AAA_16"/>
    <property type="match status" value="1"/>
</dbReference>
<dbReference type="InterPro" id="IPR029787">
    <property type="entry name" value="Nucleotide_cyclase"/>
</dbReference>
<keyword evidence="2" id="KW-0067">ATP-binding</keyword>
<dbReference type="CDD" id="cd09487">
    <property type="entry name" value="SAM_superfamily"/>
    <property type="match status" value="1"/>
</dbReference>
<dbReference type="InterPro" id="IPR013761">
    <property type="entry name" value="SAM/pointed_sf"/>
</dbReference>
<accession>A0ABZ2P6L8</accession>
<dbReference type="RefSeq" id="WP_338834267.1">
    <property type="nucleotide sequence ID" value="NZ_CP147711.1"/>
</dbReference>
<dbReference type="SUPFAM" id="SSF48452">
    <property type="entry name" value="TPR-like"/>
    <property type="match status" value="1"/>
</dbReference>
<dbReference type="SUPFAM" id="SSF55073">
    <property type="entry name" value="Nucleotide cyclase"/>
    <property type="match status" value="1"/>
</dbReference>
<dbReference type="PROSITE" id="PS50125">
    <property type="entry name" value="GUANYLATE_CYCLASE_2"/>
    <property type="match status" value="1"/>
</dbReference>
<dbReference type="SMART" id="SM00454">
    <property type="entry name" value="SAM"/>
    <property type="match status" value="1"/>
</dbReference>
<dbReference type="Gene3D" id="3.40.50.300">
    <property type="entry name" value="P-loop containing nucleotide triphosphate hydrolases"/>
    <property type="match status" value="1"/>
</dbReference>
<organism evidence="5 6">
    <name type="scientific">Bradyrhizobium septentrionale</name>
    <dbReference type="NCBI Taxonomy" id="1404411"/>
    <lineage>
        <taxon>Bacteria</taxon>
        <taxon>Pseudomonadati</taxon>
        <taxon>Pseudomonadota</taxon>
        <taxon>Alphaproteobacteria</taxon>
        <taxon>Hyphomicrobiales</taxon>
        <taxon>Nitrobacteraceae</taxon>
        <taxon>Bradyrhizobium</taxon>
    </lineage>
</organism>
<dbReference type="SMART" id="SM00044">
    <property type="entry name" value="CYCc"/>
    <property type="match status" value="1"/>
</dbReference>
<dbReference type="Pfam" id="PF00536">
    <property type="entry name" value="SAM_1"/>
    <property type="match status" value="1"/>
</dbReference>
<evidence type="ECO:0000313" key="5">
    <source>
        <dbReference type="EMBL" id="WXC81769.1"/>
    </source>
</evidence>
<dbReference type="PANTHER" id="PTHR16305">
    <property type="entry name" value="TESTICULAR SOLUBLE ADENYLYL CYCLASE"/>
    <property type="match status" value="1"/>
</dbReference>
<keyword evidence="1" id="KW-0547">Nucleotide-binding</keyword>
<dbReference type="CDD" id="cd07302">
    <property type="entry name" value="CHD"/>
    <property type="match status" value="1"/>
</dbReference>
<name>A0ABZ2P6L8_9BRAD</name>
<sequence>MGWSKLAISFWCDGLVRERLDRRRTANVAADVGGGHSQWMSAAKCAVNGMDISGWLRGLGLERYEPAFRENAIDEAILPKLTAEDLRDLGVTAVGHRRILVDAIAALRAEAFRDTPELSVEPDRSGGKAPEAERRQLTIMFADLVGSTALSARLDPEELRDIIGAYHRRCAEVITRSGGFVAKYLGDGVLAYFGYPQAHEEDAEQAVRAGLALIEAVAKLDGGQATSLQVRVGIATGLVVVGDLLGEGAAQEQAVIGETPNLAARLQGLAEPHTVVIADNTRRLLGGLFDYRDLGTVPVAGIHYPVRVWRVVGASLVGSRFEALRAASTPLIGREEEIALLTRRWERAKAGDGSVVLIAGEPGIGKSRIAQTLLEQLSEEPHTRLRYFCSPHHQHSALYPSITQLEQAAGFRREDTAETRLDKLVAVLAMANKELNEAVPLLADLLSIPTGDRYPPLNFTPQKRKEKTLHVQVAQVEGLAARQPLLMLWEDIHWSDPTTLESLDLLIDRAATLRVLVILTFRPEFSSPWVGRPHVTLLSLNRLSPRHRAEMIAHITGGKTLPPEIANQIIDRTDGVPLFIEELTKSVVESGWMTDAGDHYSVPGPVLPLAIPTTLHASLLARLDRLAPTREVVQIAATLGRQFSHELISAVAAMSQPQLEGALVQLIRAELVFRRGTPPDATYTFKHALVQDTAYGTLLRSKRQQLHARIAQALEEKFPDIAATQPEVLAHHFTEADLTENAVAYWRKAGQRAAERSAHAEAIAHLRKGLMVAERVSDPAERARRELDLQLVLAPVLITTKSWAAPEVEQAYLRARDLCRQVGDVAQLFTVSWGLWLVYQQRCEFKMARDLLDELFAVARRRADPALLLQAHHAAWTTLLNLPELTACRAHLEAGLALYRPDAYRAHKFLYGSHDAAVCNLYTAAAALWPLGFPEQALATAREAVSMARELSHPFSLVLALVFAAMIYQHRREAEPAREQAEAAIAVCAEHDIAPHLAAAGSILRGWAIAVRGKAAEGIAEVRDGLAAVQPTGVRIRRPYYLALLAEASTWAGEIEQGLIALAEAAAAVEETGERRWEAEIYRLLGELTVARRGGDRTEAEACFRRALDVAGRQSAKALELRATTSLARLWCDQGKQQQAHDLLAPVYGWFTEGFDTPDLREARALLDALR</sequence>
<dbReference type="PROSITE" id="PS50105">
    <property type="entry name" value="SAM_DOMAIN"/>
    <property type="match status" value="1"/>
</dbReference>
<evidence type="ECO:0000313" key="6">
    <source>
        <dbReference type="Proteomes" id="UP001432046"/>
    </source>
</evidence>
<feature type="domain" description="SAM" evidence="3">
    <location>
        <begin position="47"/>
        <end position="110"/>
    </location>
</feature>
<dbReference type="SUPFAM" id="SSF47769">
    <property type="entry name" value="SAM/Pointed domain"/>
    <property type="match status" value="1"/>
</dbReference>
<dbReference type="InterPro" id="IPR001054">
    <property type="entry name" value="A/G_cyclase"/>
</dbReference>
<dbReference type="InterPro" id="IPR041664">
    <property type="entry name" value="AAA_16"/>
</dbReference>
<evidence type="ECO:0000259" key="4">
    <source>
        <dbReference type="PROSITE" id="PS50125"/>
    </source>
</evidence>
<evidence type="ECO:0000256" key="2">
    <source>
        <dbReference type="ARBA" id="ARBA00022840"/>
    </source>
</evidence>
<dbReference type="Gene3D" id="3.30.70.1230">
    <property type="entry name" value="Nucleotide cyclase"/>
    <property type="match status" value="1"/>
</dbReference>
<dbReference type="InterPro" id="IPR011990">
    <property type="entry name" value="TPR-like_helical_dom_sf"/>
</dbReference>
<dbReference type="SUPFAM" id="SSF52540">
    <property type="entry name" value="P-loop containing nucleoside triphosphate hydrolases"/>
    <property type="match status" value="1"/>
</dbReference>
<dbReference type="PANTHER" id="PTHR16305:SF28">
    <property type="entry name" value="GUANYLATE CYCLASE DOMAIN-CONTAINING PROTEIN"/>
    <property type="match status" value="1"/>
</dbReference>
<keyword evidence="6" id="KW-1185">Reference proteome</keyword>
<feature type="domain" description="Guanylate cyclase" evidence="4">
    <location>
        <begin position="138"/>
        <end position="267"/>
    </location>
</feature>
<dbReference type="InterPro" id="IPR001660">
    <property type="entry name" value="SAM"/>
</dbReference>
<dbReference type="InterPro" id="IPR027417">
    <property type="entry name" value="P-loop_NTPase"/>
</dbReference>
<gene>
    <name evidence="5" type="ORF">WDK88_09275</name>
</gene>
<dbReference type="Gene3D" id="1.10.150.50">
    <property type="entry name" value="Transcription Factor, Ets-1"/>
    <property type="match status" value="1"/>
</dbReference>
<reference evidence="5" key="2">
    <citation type="submission" date="2024-03" db="EMBL/GenBank/DDBJ databases">
        <authorList>
            <person name="Bromfield E.S.P."/>
            <person name="Cloutier S."/>
        </authorList>
    </citation>
    <scope>NUCLEOTIDE SEQUENCE</scope>
    <source>
        <strain evidence="5">5S5</strain>
    </source>
</reference>
<evidence type="ECO:0000259" key="3">
    <source>
        <dbReference type="PROSITE" id="PS50105"/>
    </source>
</evidence>
<proteinExistence type="predicted"/>
<dbReference type="EMBL" id="CP147711">
    <property type="protein sequence ID" value="WXC81769.1"/>
    <property type="molecule type" value="Genomic_DNA"/>
</dbReference>
<evidence type="ECO:0000256" key="1">
    <source>
        <dbReference type="ARBA" id="ARBA00022741"/>
    </source>
</evidence>
<protein>
    <submittedName>
        <fullName evidence="5">Adenylate/guanylate cyclase domain-containing protein</fullName>
    </submittedName>
</protein>
<dbReference type="Proteomes" id="UP001432046">
    <property type="component" value="Chromosome"/>
</dbReference>